<evidence type="ECO:0000259" key="8">
    <source>
        <dbReference type="Pfam" id="PF01343"/>
    </source>
</evidence>
<dbReference type="RefSeq" id="WP_377002486.1">
    <property type="nucleotide sequence ID" value="NZ_JBHSGG010000001.1"/>
</dbReference>
<evidence type="ECO:0000256" key="1">
    <source>
        <dbReference type="ARBA" id="ARBA00004370"/>
    </source>
</evidence>
<reference evidence="10" key="1">
    <citation type="journal article" date="2019" name="Int. J. Syst. Evol. Microbiol.">
        <title>The Global Catalogue of Microorganisms (GCM) 10K type strain sequencing project: providing services to taxonomists for standard genome sequencing and annotation.</title>
        <authorList>
            <consortium name="The Broad Institute Genomics Platform"/>
            <consortium name="The Broad Institute Genome Sequencing Center for Infectious Disease"/>
            <person name="Wu L."/>
            <person name="Ma J."/>
        </authorList>
    </citation>
    <scope>NUCLEOTIDE SEQUENCE [LARGE SCALE GENOMIC DNA]</scope>
    <source>
        <strain evidence="10">CGMCC 1.13574</strain>
    </source>
</reference>
<dbReference type="SUPFAM" id="SSF52096">
    <property type="entry name" value="ClpP/crotonase"/>
    <property type="match status" value="2"/>
</dbReference>
<name>A0ABV9NDZ1_9GAMM</name>
<dbReference type="Pfam" id="PF01343">
    <property type="entry name" value="Peptidase_S49"/>
    <property type="match status" value="2"/>
</dbReference>
<dbReference type="InterPro" id="IPR029045">
    <property type="entry name" value="ClpP/crotonase-like_dom_sf"/>
</dbReference>
<comment type="caution">
    <text evidence="9">The sequence shown here is derived from an EMBL/GenBank/DDBJ whole genome shotgun (WGS) entry which is preliminary data.</text>
</comment>
<sequence>MNERRPGPVRRFFGGIWSVLSFFSLLMLNLFVLLVLAVIVGVVVGSRGSAPLQADTALVIAPEGALVEQFSADPASRALARMSGGEVKEVQLRDVLRAIEAAKDDDRIARIFLRTDKLSSASLAALREVGAALREFRETGKQVVAYGDSLGQTGYYLAAQADTVYLHPFGDVFLRGLGGNRLYYREALEDKLGIDVHLFKVGEYKSAAEPYVLDAASPEAKEADLYWMGDLWDRYLAEVAEARGLDVGHLRVGIDMLPERLAALGGDTARLALEDGLVDGLKTMDEVRRELIELGAEDTDNHTFRQVGLDDYLARAERDAQPRGTRDTVGVVVAQGAISGGEQPPGGVGGESTSKLLRQAREDENVKAVVLRVDSPGGEVFASEQIRREVELLKAEGKPVVVSMGGVAASGGYWISMNADAIYADPSTITGSIGIFGLFMTFPETLAKIGVHADGVGTTRWAAAMDPSTPLDPGFAQYVQTIIEKGYRDFTGKVAEARGRSVEQIDAVARGRVWSGAQAHERGLVDELGGLRDALARAGELAGLEQDAYRVNYIEKPLTPFQKLLSDMGRSAQARALVQATGIAGLLGADDIGAQVQRDFGWLQGSRGEGQPFSILAHCFCEL</sequence>
<protein>
    <submittedName>
        <fullName evidence="9">Signal peptide peptidase SppA</fullName>
        <ecNumber evidence="9">3.4.21.-</ecNumber>
    </submittedName>
</protein>
<keyword evidence="6 7" id="KW-0472">Membrane</keyword>
<evidence type="ECO:0000256" key="6">
    <source>
        <dbReference type="ARBA" id="ARBA00023136"/>
    </source>
</evidence>
<dbReference type="PANTHER" id="PTHR33209:SF1">
    <property type="entry name" value="PEPTIDASE S49 DOMAIN-CONTAINING PROTEIN"/>
    <property type="match status" value="1"/>
</dbReference>
<evidence type="ECO:0000256" key="4">
    <source>
        <dbReference type="ARBA" id="ARBA00022801"/>
    </source>
</evidence>
<dbReference type="CDD" id="cd07018">
    <property type="entry name" value="S49_SppA_67K_type"/>
    <property type="match status" value="1"/>
</dbReference>
<gene>
    <name evidence="9" type="primary">sppA</name>
    <name evidence="9" type="ORF">ACFO3Q_00200</name>
</gene>
<dbReference type="NCBIfam" id="TIGR00706">
    <property type="entry name" value="SppA_dom"/>
    <property type="match status" value="1"/>
</dbReference>
<feature type="domain" description="Peptidase S49" evidence="8">
    <location>
        <begin position="136"/>
        <end position="293"/>
    </location>
</feature>
<dbReference type="InterPro" id="IPR002142">
    <property type="entry name" value="Peptidase_S49"/>
</dbReference>
<dbReference type="NCBIfam" id="TIGR00705">
    <property type="entry name" value="SppA_67K"/>
    <property type="match status" value="1"/>
</dbReference>
<keyword evidence="7" id="KW-1133">Transmembrane helix</keyword>
<dbReference type="InterPro" id="IPR004635">
    <property type="entry name" value="Pept_S49_SppA"/>
</dbReference>
<comment type="similarity">
    <text evidence="2">Belongs to the peptidase S49 family.</text>
</comment>
<keyword evidence="5" id="KW-0720">Serine protease</keyword>
<evidence type="ECO:0000313" key="9">
    <source>
        <dbReference type="EMBL" id="MFC4726597.1"/>
    </source>
</evidence>
<dbReference type="InterPro" id="IPR047217">
    <property type="entry name" value="S49_SppA_67K_type_N"/>
</dbReference>
<evidence type="ECO:0000256" key="7">
    <source>
        <dbReference type="SAM" id="Phobius"/>
    </source>
</evidence>
<evidence type="ECO:0000256" key="3">
    <source>
        <dbReference type="ARBA" id="ARBA00022670"/>
    </source>
</evidence>
<evidence type="ECO:0000256" key="2">
    <source>
        <dbReference type="ARBA" id="ARBA00008683"/>
    </source>
</evidence>
<keyword evidence="4 9" id="KW-0378">Hydrolase</keyword>
<dbReference type="InterPro" id="IPR004634">
    <property type="entry name" value="Pept_S49_pIV"/>
</dbReference>
<dbReference type="EMBL" id="JBHSGG010000001">
    <property type="protein sequence ID" value="MFC4726597.1"/>
    <property type="molecule type" value="Genomic_DNA"/>
</dbReference>
<dbReference type="Gene3D" id="6.20.330.10">
    <property type="match status" value="1"/>
</dbReference>
<evidence type="ECO:0000256" key="5">
    <source>
        <dbReference type="ARBA" id="ARBA00022825"/>
    </source>
</evidence>
<keyword evidence="3" id="KW-0645">Protease</keyword>
<dbReference type="Proteomes" id="UP001595892">
    <property type="component" value="Unassembled WGS sequence"/>
</dbReference>
<keyword evidence="7" id="KW-0812">Transmembrane</keyword>
<feature type="domain" description="Peptidase S49" evidence="8">
    <location>
        <begin position="394"/>
        <end position="544"/>
    </location>
</feature>
<dbReference type="InterPro" id="IPR047272">
    <property type="entry name" value="S49_SppA_C"/>
</dbReference>
<dbReference type="Gene3D" id="3.90.226.10">
    <property type="entry name" value="2-enoyl-CoA Hydratase, Chain A, domain 1"/>
    <property type="match status" value="3"/>
</dbReference>
<dbReference type="EC" id="3.4.21.-" evidence="9"/>
<proteinExistence type="inferred from homology"/>
<evidence type="ECO:0000313" key="10">
    <source>
        <dbReference type="Proteomes" id="UP001595892"/>
    </source>
</evidence>
<dbReference type="PANTHER" id="PTHR33209">
    <property type="entry name" value="PROTEASE 4"/>
    <property type="match status" value="1"/>
</dbReference>
<dbReference type="PIRSF" id="PIRSF001217">
    <property type="entry name" value="Protease_4_SppA"/>
    <property type="match status" value="1"/>
</dbReference>
<accession>A0ABV9NDZ1</accession>
<organism evidence="9 10">
    <name type="scientific">Coralloluteibacterium thermophilum</name>
    <dbReference type="NCBI Taxonomy" id="2707049"/>
    <lineage>
        <taxon>Bacteria</taxon>
        <taxon>Pseudomonadati</taxon>
        <taxon>Pseudomonadota</taxon>
        <taxon>Gammaproteobacteria</taxon>
        <taxon>Lysobacterales</taxon>
        <taxon>Lysobacteraceae</taxon>
        <taxon>Coralloluteibacterium</taxon>
    </lineage>
</organism>
<keyword evidence="10" id="KW-1185">Reference proteome</keyword>
<comment type="subcellular location">
    <subcellularLocation>
        <location evidence="1">Membrane</location>
    </subcellularLocation>
</comment>
<dbReference type="GO" id="GO:0016787">
    <property type="term" value="F:hydrolase activity"/>
    <property type="evidence" value="ECO:0007669"/>
    <property type="project" value="UniProtKB-KW"/>
</dbReference>
<dbReference type="CDD" id="cd07023">
    <property type="entry name" value="S49_Sppa_N_C"/>
    <property type="match status" value="1"/>
</dbReference>
<feature type="transmembrane region" description="Helical" evidence="7">
    <location>
        <begin position="12"/>
        <end position="44"/>
    </location>
</feature>